<organism evidence="3 4">
    <name type="scientific">Cyphellophora europaea (strain CBS 101466)</name>
    <name type="common">Phialophora europaea</name>
    <dbReference type="NCBI Taxonomy" id="1220924"/>
    <lineage>
        <taxon>Eukaryota</taxon>
        <taxon>Fungi</taxon>
        <taxon>Dikarya</taxon>
        <taxon>Ascomycota</taxon>
        <taxon>Pezizomycotina</taxon>
        <taxon>Eurotiomycetes</taxon>
        <taxon>Chaetothyriomycetidae</taxon>
        <taxon>Chaetothyriales</taxon>
        <taxon>Cyphellophoraceae</taxon>
        <taxon>Cyphellophora</taxon>
    </lineage>
</organism>
<keyword evidence="2" id="KW-0732">Signal</keyword>
<dbReference type="InParanoid" id="W2S6I4"/>
<dbReference type="AlphaFoldDB" id="W2S6I4"/>
<gene>
    <name evidence="3" type="ORF">HMPREF1541_10791</name>
</gene>
<dbReference type="EMBL" id="KI635846">
    <property type="protein sequence ID" value="ETN44240.1"/>
    <property type="molecule type" value="Genomic_DNA"/>
</dbReference>
<comment type="similarity">
    <text evidence="1">Belongs to the protease inhibitor I9 family.</text>
</comment>
<dbReference type="InterPro" id="IPR052471">
    <property type="entry name" value="PBI_I9"/>
</dbReference>
<evidence type="ECO:0000256" key="1">
    <source>
        <dbReference type="ARBA" id="ARBA00038069"/>
    </source>
</evidence>
<dbReference type="Proteomes" id="UP000030752">
    <property type="component" value="Unassembled WGS sequence"/>
</dbReference>
<proteinExistence type="inferred from homology"/>
<feature type="chain" id="PRO_5004824956" description="Inhibitor I9 domain-containing protein" evidence="2">
    <location>
        <begin position="20"/>
        <end position="105"/>
    </location>
</feature>
<dbReference type="GO" id="GO:0042144">
    <property type="term" value="P:vacuole fusion, non-autophagic"/>
    <property type="evidence" value="ECO:0007669"/>
    <property type="project" value="TreeGrafter"/>
</dbReference>
<dbReference type="PANTHER" id="PTHR28288">
    <property type="entry name" value="PROTEASE B INHIBITOR 2"/>
    <property type="match status" value="1"/>
</dbReference>
<dbReference type="FunFam" id="3.30.70.80:FF:000005">
    <property type="entry name" value="Proteinase inhibitor I2B"/>
    <property type="match status" value="1"/>
</dbReference>
<dbReference type="RefSeq" id="XP_008713682.1">
    <property type="nucleotide sequence ID" value="XM_008715460.1"/>
</dbReference>
<dbReference type="GeneID" id="19978130"/>
<dbReference type="SUPFAM" id="SSF54897">
    <property type="entry name" value="Protease propeptides/inhibitors"/>
    <property type="match status" value="1"/>
</dbReference>
<name>W2S6I4_CYPE1</name>
<evidence type="ECO:0000313" key="3">
    <source>
        <dbReference type="EMBL" id="ETN44240.1"/>
    </source>
</evidence>
<dbReference type="PANTHER" id="PTHR28288:SF1">
    <property type="entry name" value="INHIBITOR I9 DOMAIN-CONTAINING PROTEIN"/>
    <property type="match status" value="1"/>
</dbReference>
<dbReference type="VEuPathDB" id="FungiDB:HMPREF1541_10791"/>
<evidence type="ECO:0000313" key="4">
    <source>
        <dbReference type="Proteomes" id="UP000030752"/>
    </source>
</evidence>
<dbReference type="OrthoDB" id="3888684at2759"/>
<evidence type="ECO:0008006" key="5">
    <source>
        <dbReference type="Google" id="ProtNLM"/>
    </source>
</evidence>
<accession>W2S6I4</accession>
<dbReference type="eggNOG" id="ENOG502SC39">
    <property type="taxonomic scope" value="Eukaryota"/>
</dbReference>
<dbReference type="HOGENOM" id="CLU_156026_0_1_1"/>
<dbReference type="GO" id="GO:0004866">
    <property type="term" value="F:endopeptidase inhibitor activity"/>
    <property type="evidence" value="ECO:0007669"/>
    <property type="project" value="TreeGrafter"/>
</dbReference>
<dbReference type="InterPro" id="IPR037045">
    <property type="entry name" value="S8pro/Inhibitor_I9_sf"/>
</dbReference>
<protein>
    <recommendedName>
        <fullName evidence="5">Inhibitor I9 domain-containing protein</fullName>
    </recommendedName>
</protein>
<keyword evidence="4" id="KW-1185">Reference proteome</keyword>
<sequence length="105" mass="11425">MRFFILSLLFALFFASALAVKQQKAVIITYPEETPKSEVDKAISVLKEAGGVITHEYKLIKGFAAKASDAALEAVRTLGDKHIPLIEEDSMVSIDGTVLENGKTE</sequence>
<evidence type="ECO:0000256" key="2">
    <source>
        <dbReference type="SAM" id="SignalP"/>
    </source>
</evidence>
<reference evidence="3 4" key="1">
    <citation type="submission" date="2013-03" db="EMBL/GenBank/DDBJ databases">
        <title>The Genome Sequence of Phialophora europaea CBS 101466.</title>
        <authorList>
            <consortium name="The Broad Institute Genomics Platform"/>
            <person name="Cuomo C."/>
            <person name="de Hoog S."/>
            <person name="Gorbushina A."/>
            <person name="Walker B."/>
            <person name="Young S.K."/>
            <person name="Zeng Q."/>
            <person name="Gargeya S."/>
            <person name="Fitzgerald M."/>
            <person name="Haas B."/>
            <person name="Abouelleil A."/>
            <person name="Allen A.W."/>
            <person name="Alvarado L."/>
            <person name="Arachchi H.M."/>
            <person name="Berlin A.M."/>
            <person name="Chapman S.B."/>
            <person name="Gainer-Dewar J."/>
            <person name="Goldberg J."/>
            <person name="Griggs A."/>
            <person name="Gujja S."/>
            <person name="Hansen M."/>
            <person name="Howarth C."/>
            <person name="Imamovic A."/>
            <person name="Ireland A."/>
            <person name="Larimer J."/>
            <person name="McCowan C."/>
            <person name="Murphy C."/>
            <person name="Pearson M."/>
            <person name="Poon T.W."/>
            <person name="Priest M."/>
            <person name="Roberts A."/>
            <person name="Saif S."/>
            <person name="Shea T."/>
            <person name="Sisk P."/>
            <person name="Sykes S."/>
            <person name="Wortman J."/>
            <person name="Nusbaum C."/>
            <person name="Birren B."/>
        </authorList>
    </citation>
    <scope>NUCLEOTIDE SEQUENCE [LARGE SCALE GENOMIC DNA]</scope>
    <source>
        <strain evidence="3 4">CBS 101466</strain>
    </source>
</reference>
<feature type="signal peptide" evidence="2">
    <location>
        <begin position="1"/>
        <end position="19"/>
    </location>
</feature>
<dbReference type="Gene3D" id="3.30.70.80">
    <property type="entry name" value="Peptidase S8 propeptide/proteinase inhibitor I9"/>
    <property type="match status" value="1"/>
</dbReference>